<keyword evidence="5" id="KW-0540">Nuclease</keyword>
<dbReference type="SUPFAM" id="SSF116734">
    <property type="entry name" value="DNA methylase specificity domain"/>
    <property type="match status" value="2"/>
</dbReference>
<keyword evidence="5" id="KW-0255">Endonuclease</keyword>
<protein>
    <submittedName>
        <fullName evidence="5">Restriction endonuclease subunit S</fullName>
    </submittedName>
</protein>
<keyword evidence="2" id="KW-0680">Restriction system</keyword>
<evidence type="ECO:0000313" key="5">
    <source>
        <dbReference type="EMBL" id="MBU3827661.1"/>
    </source>
</evidence>
<keyword evidence="5" id="KW-0378">Hydrolase</keyword>
<keyword evidence="3" id="KW-0238">DNA-binding</keyword>
<gene>
    <name evidence="5" type="ORF">H9806_00540</name>
</gene>
<evidence type="ECO:0000259" key="4">
    <source>
        <dbReference type="Pfam" id="PF01420"/>
    </source>
</evidence>
<dbReference type="EMBL" id="JAHLFT010000008">
    <property type="protein sequence ID" value="MBU3827661.1"/>
    <property type="molecule type" value="Genomic_DNA"/>
</dbReference>
<evidence type="ECO:0000256" key="3">
    <source>
        <dbReference type="ARBA" id="ARBA00023125"/>
    </source>
</evidence>
<dbReference type="Pfam" id="PF01420">
    <property type="entry name" value="Methylase_S"/>
    <property type="match status" value="1"/>
</dbReference>
<dbReference type="PANTHER" id="PTHR30408:SF12">
    <property type="entry name" value="TYPE I RESTRICTION ENZYME MJAVIII SPECIFICITY SUBUNIT"/>
    <property type="match status" value="1"/>
</dbReference>
<accession>A0A9E2NSW8</accession>
<sequence>MNKKEVKKAPILRFKGFTNDWEQRKLGTAIKIIKDKNKNQHSYRAFSISNIKGFIAQDEQFGKDNTYSKTDKSTNYIVKPGMFAYNPARINVGSIAYQNQTEPVLVSSLYEIFQTNSKIDDSFLMNWFKTSLFNRQIKRLEEGGVRQYFFIDKMKETEIKLPSISEQNQISKLLQLVNKNLDLQQRKLELLKASKKAVLQNIFTDTKRVPTIRFNTFSENWNQKRLKPFLIKYNKKATVNNQYPVLTSSRQGLFFQKDYYDGNQIASKNNIGYNIVPRNYFTYRHMSDDLIFHFNINTICDYGIVSTLYPVFTTTSEIDSQWLLYYLNHSVDIKKYALLQKQGGSRTYMYFSKLESLKAHIPALAEQKKISSLIFKIDEQIYFQQKKLKYLQKSKRFLLQNMFI</sequence>
<evidence type="ECO:0000256" key="1">
    <source>
        <dbReference type="ARBA" id="ARBA00010923"/>
    </source>
</evidence>
<evidence type="ECO:0000256" key="2">
    <source>
        <dbReference type="ARBA" id="ARBA00022747"/>
    </source>
</evidence>
<name>A0A9E2NSW8_9LACO</name>
<dbReference type="AlphaFoldDB" id="A0A9E2NSW8"/>
<feature type="domain" description="Type I restriction modification DNA specificity" evidence="4">
    <location>
        <begin position="20"/>
        <end position="192"/>
    </location>
</feature>
<dbReference type="GO" id="GO:0003677">
    <property type="term" value="F:DNA binding"/>
    <property type="evidence" value="ECO:0007669"/>
    <property type="project" value="UniProtKB-KW"/>
</dbReference>
<reference evidence="5" key="1">
    <citation type="journal article" date="2021" name="PeerJ">
        <title>Extensive microbial diversity within the chicken gut microbiome revealed by metagenomics and culture.</title>
        <authorList>
            <person name="Gilroy R."/>
            <person name="Ravi A."/>
            <person name="Getino M."/>
            <person name="Pursley I."/>
            <person name="Horton D.L."/>
            <person name="Alikhan N.F."/>
            <person name="Baker D."/>
            <person name="Gharbi K."/>
            <person name="Hall N."/>
            <person name="Watson M."/>
            <person name="Adriaenssens E.M."/>
            <person name="Foster-Nyarko E."/>
            <person name="Jarju S."/>
            <person name="Secka A."/>
            <person name="Antonio M."/>
            <person name="Oren A."/>
            <person name="Chaudhuri R.R."/>
            <person name="La Ragione R."/>
            <person name="Hildebrand F."/>
            <person name="Pallen M.J."/>
        </authorList>
    </citation>
    <scope>NUCLEOTIDE SEQUENCE</scope>
    <source>
        <strain evidence="5">F6-686</strain>
    </source>
</reference>
<evidence type="ECO:0000313" key="6">
    <source>
        <dbReference type="Proteomes" id="UP000823844"/>
    </source>
</evidence>
<dbReference type="Proteomes" id="UP000823844">
    <property type="component" value="Unassembled WGS sequence"/>
</dbReference>
<dbReference type="PANTHER" id="PTHR30408">
    <property type="entry name" value="TYPE-1 RESTRICTION ENZYME ECOKI SPECIFICITY PROTEIN"/>
    <property type="match status" value="1"/>
</dbReference>
<comment type="similarity">
    <text evidence="1">Belongs to the type-I restriction system S methylase family.</text>
</comment>
<dbReference type="InterPro" id="IPR044946">
    <property type="entry name" value="Restrct_endonuc_typeI_TRD_sf"/>
</dbReference>
<dbReference type="Gene3D" id="3.90.220.20">
    <property type="entry name" value="DNA methylase specificity domains"/>
    <property type="match status" value="2"/>
</dbReference>
<dbReference type="InterPro" id="IPR000055">
    <property type="entry name" value="Restrct_endonuc_typeI_TRD"/>
</dbReference>
<reference evidence="5" key="2">
    <citation type="submission" date="2021-04" db="EMBL/GenBank/DDBJ databases">
        <authorList>
            <person name="Gilroy R."/>
        </authorList>
    </citation>
    <scope>NUCLEOTIDE SEQUENCE</scope>
    <source>
        <strain evidence="5">F6-686</strain>
    </source>
</reference>
<dbReference type="GO" id="GO:0004519">
    <property type="term" value="F:endonuclease activity"/>
    <property type="evidence" value="ECO:0007669"/>
    <property type="project" value="UniProtKB-KW"/>
</dbReference>
<dbReference type="GO" id="GO:0009307">
    <property type="term" value="P:DNA restriction-modification system"/>
    <property type="evidence" value="ECO:0007669"/>
    <property type="project" value="UniProtKB-KW"/>
</dbReference>
<comment type="caution">
    <text evidence="5">The sequence shown here is derived from an EMBL/GenBank/DDBJ whole genome shotgun (WGS) entry which is preliminary data.</text>
</comment>
<proteinExistence type="inferred from homology"/>
<dbReference type="InterPro" id="IPR052021">
    <property type="entry name" value="Type-I_RS_S_subunit"/>
</dbReference>
<organism evidence="5 6">
    <name type="scientific">Candidatus Lactobacillus pullistercoris</name>
    <dbReference type="NCBI Taxonomy" id="2838636"/>
    <lineage>
        <taxon>Bacteria</taxon>
        <taxon>Bacillati</taxon>
        <taxon>Bacillota</taxon>
        <taxon>Bacilli</taxon>
        <taxon>Lactobacillales</taxon>
        <taxon>Lactobacillaceae</taxon>
        <taxon>Lactobacillus</taxon>
    </lineage>
</organism>